<evidence type="ECO:0000256" key="1">
    <source>
        <dbReference type="SAM" id="MobiDB-lite"/>
    </source>
</evidence>
<dbReference type="GO" id="GO:0015074">
    <property type="term" value="P:DNA integration"/>
    <property type="evidence" value="ECO:0007669"/>
    <property type="project" value="InterPro"/>
</dbReference>
<dbReference type="KEGG" id="prr:AT705_19170"/>
<dbReference type="RefSeq" id="WP_058797816.1">
    <property type="nucleotide sequence ID" value="NZ_CP013611.1"/>
</dbReference>
<evidence type="ECO:0000313" key="3">
    <source>
        <dbReference type="EMBL" id="ALU44885.1"/>
    </source>
</evidence>
<evidence type="ECO:0000259" key="2">
    <source>
        <dbReference type="PROSITE" id="PS50994"/>
    </source>
</evidence>
<dbReference type="GO" id="GO:0003676">
    <property type="term" value="F:nucleic acid binding"/>
    <property type="evidence" value="ECO:0007669"/>
    <property type="project" value="InterPro"/>
</dbReference>
<dbReference type="AlphaFoldDB" id="A0A0U3HPN7"/>
<dbReference type="SUPFAM" id="SSF53098">
    <property type="entry name" value="Ribonuclease H-like"/>
    <property type="match status" value="1"/>
</dbReference>
<dbReference type="Pfam" id="PF09299">
    <property type="entry name" value="Mu-transpos_C"/>
    <property type="match status" value="1"/>
</dbReference>
<evidence type="ECO:0000313" key="4">
    <source>
        <dbReference type="Proteomes" id="UP000069015"/>
    </source>
</evidence>
<dbReference type="InterPro" id="IPR036397">
    <property type="entry name" value="RNaseH_sf"/>
</dbReference>
<accession>A0A0U3HPN7</accession>
<dbReference type="InterPro" id="IPR015378">
    <property type="entry name" value="Transposase-like_Mu_C"/>
</dbReference>
<feature type="region of interest" description="Disordered" evidence="1">
    <location>
        <begin position="581"/>
        <end position="601"/>
    </location>
</feature>
<dbReference type="InterPro" id="IPR012337">
    <property type="entry name" value="RNaseH-like_sf"/>
</dbReference>
<feature type="region of interest" description="Disordered" evidence="1">
    <location>
        <begin position="1"/>
        <end position="29"/>
    </location>
</feature>
<gene>
    <name evidence="3" type="ORF">AT705_19170</name>
</gene>
<reference evidence="3 4" key="1">
    <citation type="submission" date="2015-12" db="EMBL/GenBank/DDBJ databases">
        <title>Complete genome sequence of Pseudoalteromonas rubra SCSIO 6842, harboring a conjugative plasmid.</title>
        <authorList>
            <person name="Li B."/>
            <person name="Wang X."/>
        </authorList>
    </citation>
    <scope>NUCLEOTIDE SEQUENCE [LARGE SCALE GENOMIC DNA]</scope>
    <source>
        <strain evidence="3 4">SCSIO 6842</strain>
    </source>
</reference>
<name>A0A0U3HPN7_9GAMM</name>
<dbReference type="EMBL" id="CP013611">
    <property type="protein sequence ID" value="ALU44885.1"/>
    <property type="molecule type" value="Genomic_DNA"/>
</dbReference>
<proteinExistence type="predicted"/>
<organism evidence="3 4">
    <name type="scientific">Pseudoalteromonas rubra</name>
    <dbReference type="NCBI Taxonomy" id="43658"/>
    <lineage>
        <taxon>Bacteria</taxon>
        <taxon>Pseudomonadati</taxon>
        <taxon>Pseudomonadota</taxon>
        <taxon>Gammaproteobacteria</taxon>
        <taxon>Alteromonadales</taxon>
        <taxon>Pseudoalteromonadaceae</taxon>
        <taxon>Pseudoalteromonas</taxon>
    </lineage>
</organism>
<dbReference type="Proteomes" id="UP000069015">
    <property type="component" value="Chromosome 1"/>
</dbReference>
<sequence>MEFEDEFNFEETPQKLVETAKPAEPNVQPRDLESLPMEVQDATLARLKYVKWLKQRLIGGWTQKNLAPLLAEMPELPGQEKPKWRTVAGWHADYIKAEEDIHALIPKHHRKGNRQARTDTDKFFELALTRYLTREMPSVASAYRYYCDQIVLENDKVLGEPLKPLTYKAFKNRIDNLPQYEVMVERYGKRLADIEYNKVMSHKRPTRVLERVEIDHTPLDLILLDDELDVPLGRPTLTLLIDVYSHCVVGFYLGFQSPGYDAVRRAISHAMKPKSYLKSTYPKVVNEWPCCGKIETLVVDNGAEFWCQSLELACEEVGINISYNPVGKPWLKPFVEQFFKTINEMMLSPFPGKTFSNMLARHDYNPKKDAILRFKTFNMLFHKWIVDVYHQSTDARFRYIPNEEWNKGFIALPPAQLTEQDTDKLDVVMCMAKEKTLRKGGIKNLHINYDSDELSSYRKRYSPKKSIKVKVKINPDDLSYVYVYLDALEHYIKVPSIDSEGYTMGLSLIRHKIHLKFHRDYIQGKVDLLGLAKARQFINERVKEEARQLKNVGSKTKVTGTKAIARAQGVDNTQVKSIAKMSETKQAEPTPADIKHKKDDDNWDDFVSDLEAF</sequence>
<dbReference type="InterPro" id="IPR001584">
    <property type="entry name" value="Integrase_cat-core"/>
</dbReference>
<dbReference type="Gene3D" id="3.30.420.10">
    <property type="entry name" value="Ribonuclease H-like superfamily/Ribonuclease H"/>
    <property type="match status" value="1"/>
</dbReference>
<protein>
    <submittedName>
        <fullName evidence="3">Integrase</fullName>
    </submittedName>
</protein>
<dbReference type="PROSITE" id="PS50994">
    <property type="entry name" value="INTEGRASE"/>
    <property type="match status" value="1"/>
</dbReference>
<feature type="domain" description="Integrase catalytic" evidence="2">
    <location>
        <begin position="201"/>
        <end position="409"/>
    </location>
</feature>